<keyword evidence="2" id="KW-1185">Reference proteome</keyword>
<reference evidence="2" key="1">
    <citation type="submission" date="2016-10" db="EMBL/GenBank/DDBJ databases">
        <authorList>
            <person name="Varghese N."/>
        </authorList>
    </citation>
    <scope>NUCLEOTIDE SEQUENCE [LARGE SCALE GENOMIC DNA]</scope>
    <source>
        <strain evidence="2">DSM 45096 / BCRC 16803 / CGMCC 4.1857 / CIP 109030 / JCM 12277 / KCTC 19219 / NBRC 100920 / 33214</strain>
    </source>
</reference>
<dbReference type="EMBL" id="FOAZ01000015">
    <property type="protein sequence ID" value="SEL92106.1"/>
    <property type="molecule type" value="Genomic_DNA"/>
</dbReference>
<name>A0A1H7U5W4_STRJI</name>
<dbReference type="OrthoDB" id="3854519at2"/>
<gene>
    <name evidence="1" type="ORF">SAMN05414137_11584</name>
</gene>
<dbReference type="AlphaFoldDB" id="A0A1H7U5W4"/>
<sequence length="74" mass="8119">MNVYGMRAELGRDGSVKTWHMMKDGALTALCGHDLDAAAPLEHDSAWSHTKEPVCHTCGALYLRQVPYESMISG</sequence>
<proteinExistence type="predicted"/>
<dbReference type="STRING" id="235985.SAMN05414137_11584"/>
<dbReference type="eggNOG" id="ENOG5031JHK">
    <property type="taxonomic scope" value="Bacteria"/>
</dbReference>
<accession>A0A1H7U5W4</accession>
<organism evidence="1 2">
    <name type="scientific">Streptacidiphilus jiangxiensis</name>
    <dbReference type="NCBI Taxonomy" id="235985"/>
    <lineage>
        <taxon>Bacteria</taxon>
        <taxon>Bacillati</taxon>
        <taxon>Actinomycetota</taxon>
        <taxon>Actinomycetes</taxon>
        <taxon>Kitasatosporales</taxon>
        <taxon>Streptomycetaceae</taxon>
        <taxon>Streptacidiphilus</taxon>
    </lineage>
</organism>
<dbReference type="Proteomes" id="UP000183015">
    <property type="component" value="Unassembled WGS sequence"/>
</dbReference>
<evidence type="ECO:0000313" key="2">
    <source>
        <dbReference type="Proteomes" id="UP000183015"/>
    </source>
</evidence>
<evidence type="ECO:0000313" key="1">
    <source>
        <dbReference type="EMBL" id="SEL92106.1"/>
    </source>
</evidence>
<dbReference type="RefSeq" id="WP_042450608.1">
    <property type="nucleotide sequence ID" value="NZ_BBPN01000019.1"/>
</dbReference>
<protein>
    <submittedName>
        <fullName evidence="1">Uncharacterized protein</fullName>
    </submittedName>
</protein>